<organism evidence="2 3">
    <name type="scientific">Polarella glacialis</name>
    <name type="common">Dinoflagellate</name>
    <dbReference type="NCBI Taxonomy" id="89957"/>
    <lineage>
        <taxon>Eukaryota</taxon>
        <taxon>Sar</taxon>
        <taxon>Alveolata</taxon>
        <taxon>Dinophyceae</taxon>
        <taxon>Suessiales</taxon>
        <taxon>Suessiaceae</taxon>
        <taxon>Polarella</taxon>
    </lineage>
</organism>
<name>A0A813EVD0_POLGL</name>
<dbReference type="AlphaFoldDB" id="A0A813EVD0"/>
<gene>
    <name evidence="2" type="ORF">PGLA1383_LOCUS21205</name>
</gene>
<evidence type="ECO:0000313" key="3">
    <source>
        <dbReference type="Proteomes" id="UP000654075"/>
    </source>
</evidence>
<dbReference type="EMBL" id="CAJNNV010014865">
    <property type="protein sequence ID" value="CAE8602976.1"/>
    <property type="molecule type" value="Genomic_DNA"/>
</dbReference>
<proteinExistence type="predicted"/>
<evidence type="ECO:0000256" key="1">
    <source>
        <dbReference type="SAM" id="MobiDB-lite"/>
    </source>
</evidence>
<keyword evidence="3" id="KW-1185">Reference proteome</keyword>
<comment type="caution">
    <text evidence="2">The sequence shown here is derived from an EMBL/GenBank/DDBJ whole genome shotgun (WGS) entry which is preliminary data.</text>
</comment>
<protein>
    <submittedName>
        <fullName evidence="2">Uncharacterized protein</fullName>
    </submittedName>
</protein>
<feature type="region of interest" description="Disordered" evidence="1">
    <location>
        <begin position="1"/>
        <end position="45"/>
    </location>
</feature>
<dbReference type="Proteomes" id="UP000654075">
    <property type="component" value="Unassembled WGS sequence"/>
</dbReference>
<reference evidence="2" key="1">
    <citation type="submission" date="2021-02" db="EMBL/GenBank/DDBJ databases">
        <authorList>
            <person name="Dougan E. K."/>
            <person name="Rhodes N."/>
            <person name="Thang M."/>
            <person name="Chan C."/>
        </authorList>
    </citation>
    <scope>NUCLEOTIDE SEQUENCE</scope>
</reference>
<evidence type="ECO:0000313" key="2">
    <source>
        <dbReference type="EMBL" id="CAE8602976.1"/>
    </source>
</evidence>
<accession>A0A813EVD0</accession>
<sequence length="107" mass="12016">MAPNNNNNGNNNNNNNGSSNNNNNDNNNDNNSYYNSSNYNNNYDNYSTNHGSHKCLLNYTHMEHGGRKAIRNQHLSGTPRCAYTCQHYMSGRDHQNVGCVSVCASIR</sequence>